<organism evidence="1 2">
    <name type="scientific">Trichoderma harzianum CBS 226.95</name>
    <dbReference type="NCBI Taxonomy" id="983964"/>
    <lineage>
        <taxon>Eukaryota</taxon>
        <taxon>Fungi</taxon>
        <taxon>Dikarya</taxon>
        <taxon>Ascomycota</taxon>
        <taxon>Pezizomycotina</taxon>
        <taxon>Sordariomycetes</taxon>
        <taxon>Hypocreomycetidae</taxon>
        <taxon>Hypocreales</taxon>
        <taxon>Hypocreaceae</taxon>
        <taxon>Trichoderma</taxon>
    </lineage>
</organism>
<dbReference type="GeneID" id="36624960"/>
<keyword evidence="2" id="KW-1185">Reference proteome</keyword>
<dbReference type="Proteomes" id="UP000241690">
    <property type="component" value="Unassembled WGS sequence"/>
</dbReference>
<dbReference type="RefSeq" id="XP_024769220.1">
    <property type="nucleotide sequence ID" value="XM_024916391.1"/>
</dbReference>
<dbReference type="AlphaFoldDB" id="A0A2T3ZXT1"/>
<evidence type="ECO:0000313" key="2">
    <source>
        <dbReference type="Proteomes" id="UP000241690"/>
    </source>
</evidence>
<dbReference type="PANTHER" id="PTHR35896:SF3">
    <property type="entry name" value="MAJOR FACILITATOR SUPERFAMILY TRANSPORTER"/>
    <property type="match status" value="1"/>
</dbReference>
<dbReference type="PANTHER" id="PTHR35896">
    <property type="entry name" value="IG-LIKE DOMAIN-CONTAINING PROTEIN"/>
    <property type="match status" value="1"/>
</dbReference>
<name>A0A2T3ZXT1_TRIHA</name>
<dbReference type="STRING" id="983964.A0A2T3ZXT1"/>
<dbReference type="EMBL" id="KZ679691">
    <property type="protein sequence ID" value="PTB49543.1"/>
    <property type="molecule type" value="Genomic_DNA"/>
</dbReference>
<sequence length="238" mass="27254">MVGIIEVGACHSQHNYNTHTCTNTPTSIYKPYKSKSEIHYRKAVIMMPPNNETKPFLTDMSDHDIQQHKIGRAKQLWHSSWTQSAPSHSRAFWLMSHTLACSVTSLMWLAILWLSRSAMSPWMCSQFLSSVAQPHYHPGLATDVNHNFTAHSQLLTCGHSTQEAKSMGCKYDILSNHWIPGVCMDEDAVKEYQMDGSWYGYADSNRTQLLSYESMGDMDLYYTSMRDHIVHCAVLWKK</sequence>
<dbReference type="InterPro" id="IPR053008">
    <property type="entry name" value="Phomopsin_biosynth_assoc"/>
</dbReference>
<accession>A0A2T3ZXT1</accession>
<proteinExistence type="predicted"/>
<evidence type="ECO:0000313" key="1">
    <source>
        <dbReference type="EMBL" id="PTB49543.1"/>
    </source>
</evidence>
<gene>
    <name evidence="1" type="ORF">M431DRAFT_486544</name>
</gene>
<reference evidence="1 2" key="1">
    <citation type="submission" date="2016-07" db="EMBL/GenBank/DDBJ databases">
        <title>Multiple horizontal gene transfer events from other fungi enriched the ability of initially mycotrophic Trichoderma (Ascomycota) to feed on dead plant biomass.</title>
        <authorList>
            <consortium name="DOE Joint Genome Institute"/>
            <person name="Aerts A."/>
            <person name="Atanasova L."/>
            <person name="Chenthamara K."/>
            <person name="Zhang J."/>
            <person name="Grujic M."/>
            <person name="Henrissat B."/>
            <person name="Kuo A."/>
            <person name="Salamov A."/>
            <person name="Lipzen A."/>
            <person name="Labutti K."/>
            <person name="Barry K."/>
            <person name="Miao Y."/>
            <person name="Rahimi M.J."/>
            <person name="Shen Q."/>
            <person name="Grigoriev I.V."/>
            <person name="Kubicek C.P."/>
            <person name="Druzhinina I.S."/>
        </authorList>
    </citation>
    <scope>NUCLEOTIDE SEQUENCE [LARGE SCALE GENOMIC DNA]</scope>
    <source>
        <strain evidence="1 2">CBS 226.95</strain>
    </source>
</reference>
<protein>
    <submittedName>
        <fullName evidence="1">Uncharacterized protein</fullName>
    </submittedName>
</protein>